<keyword evidence="3" id="KW-1185">Reference proteome</keyword>
<dbReference type="Gene3D" id="1.20.58.2220">
    <property type="entry name" value="Formin, FH2 domain"/>
    <property type="match status" value="1"/>
</dbReference>
<feature type="compositionally biased region" description="Polar residues" evidence="2">
    <location>
        <begin position="15"/>
        <end position="26"/>
    </location>
</feature>
<dbReference type="WBParaSite" id="Pan_g11428.t1">
    <property type="protein sequence ID" value="Pan_g11428.t1"/>
    <property type="gene ID" value="Pan_g11428"/>
</dbReference>
<proteinExistence type="predicted"/>
<dbReference type="AlphaFoldDB" id="A0A7E4UQ46"/>
<accession>A0A7E4UQ46</accession>
<feature type="region of interest" description="Disordered" evidence="2">
    <location>
        <begin position="1"/>
        <end position="82"/>
    </location>
</feature>
<protein>
    <submittedName>
        <fullName evidence="4">RAB6-interacting golgin</fullName>
    </submittedName>
</protein>
<dbReference type="SUPFAM" id="SSF101447">
    <property type="entry name" value="Formin homology 2 domain (FH2 domain)"/>
    <property type="match status" value="1"/>
</dbReference>
<evidence type="ECO:0000313" key="3">
    <source>
        <dbReference type="Proteomes" id="UP000492821"/>
    </source>
</evidence>
<dbReference type="Proteomes" id="UP000492821">
    <property type="component" value="Unassembled WGS sequence"/>
</dbReference>
<reference evidence="3" key="1">
    <citation type="journal article" date="2013" name="Genetics">
        <title>The draft genome and transcriptome of Panagrellus redivivus are shaped by the harsh demands of a free-living lifestyle.</title>
        <authorList>
            <person name="Srinivasan J."/>
            <person name="Dillman A.R."/>
            <person name="Macchietto M.G."/>
            <person name="Heikkinen L."/>
            <person name="Lakso M."/>
            <person name="Fracchia K.M."/>
            <person name="Antoshechkin I."/>
            <person name="Mortazavi A."/>
            <person name="Wong G."/>
            <person name="Sternberg P.W."/>
        </authorList>
    </citation>
    <scope>NUCLEOTIDE SEQUENCE [LARGE SCALE GENOMIC DNA]</scope>
    <source>
        <strain evidence="3">MT8872</strain>
    </source>
</reference>
<evidence type="ECO:0000256" key="2">
    <source>
        <dbReference type="SAM" id="MobiDB-lite"/>
    </source>
</evidence>
<sequence>MSGGSKKSGEGPDSTRLSPAVSSSDKTPPKSGSRPPSTIITPPTAPVATAGPVQKPKKVTDDKSTKLLKKPTNVNKKLSPRKVKEDLIRKQIIQNPNSKLADLRSQRELEAANKKLEGLTADVTKLKKELSTVTKENTAVKNERSIKDLEIEKLGQFWQISKNELKDAIKQRYEVEERYERMKTAHMEEVSKAYTPQTGCRVRVNRLRDASNHQCLG</sequence>
<organism evidence="3 4">
    <name type="scientific">Panagrellus redivivus</name>
    <name type="common">Microworm</name>
    <dbReference type="NCBI Taxonomy" id="6233"/>
    <lineage>
        <taxon>Eukaryota</taxon>
        <taxon>Metazoa</taxon>
        <taxon>Ecdysozoa</taxon>
        <taxon>Nematoda</taxon>
        <taxon>Chromadorea</taxon>
        <taxon>Rhabditida</taxon>
        <taxon>Tylenchina</taxon>
        <taxon>Panagrolaimomorpha</taxon>
        <taxon>Panagrolaimoidea</taxon>
        <taxon>Panagrolaimidae</taxon>
        <taxon>Panagrellus</taxon>
    </lineage>
</organism>
<dbReference type="InterPro" id="IPR042201">
    <property type="entry name" value="FH2_Formin_sf"/>
</dbReference>
<evidence type="ECO:0000313" key="4">
    <source>
        <dbReference type="WBParaSite" id="Pan_g11428.t1"/>
    </source>
</evidence>
<keyword evidence="1" id="KW-0175">Coiled coil</keyword>
<feature type="compositionally biased region" description="Low complexity" evidence="2">
    <location>
        <begin position="31"/>
        <end position="53"/>
    </location>
</feature>
<evidence type="ECO:0000256" key="1">
    <source>
        <dbReference type="SAM" id="Coils"/>
    </source>
</evidence>
<reference evidence="4" key="2">
    <citation type="submission" date="2020-10" db="UniProtKB">
        <authorList>
            <consortium name="WormBaseParasite"/>
        </authorList>
    </citation>
    <scope>IDENTIFICATION</scope>
</reference>
<feature type="coiled-coil region" evidence="1">
    <location>
        <begin position="109"/>
        <end position="143"/>
    </location>
</feature>
<name>A0A7E4UQ46_PANRE</name>